<accession>Q854Y8</accession>
<dbReference type="RefSeq" id="NP_817687.1">
    <property type="nucleotide sequence ID" value="NC_004683.1"/>
</dbReference>
<proteinExistence type="predicted"/>
<dbReference type="KEGG" id="vg:1259312"/>
<feature type="compositionally biased region" description="Basic residues" evidence="1">
    <location>
        <begin position="90"/>
        <end position="100"/>
    </location>
</feature>
<dbReference type="EMBL" id="AY129333">
    <property type="protein sequence ID" value="AAN12570.1"/>
    <property type="molecule type" value="Genomic_DNA"/>
</dbReference>
<dbReference type="Pfam" id="PF04883">
    <property type="entry name" value="HK97-gp10_like"/>
    <property type="match status" value="1"/>
</dbReference>
<evidence type="ECO:0000313" key="3">
    <source>
        <dbReference type="Proteomes" id="UP000000967"/>
    </source>
</evidence>
<reference evidence="2 3" key="1">
    <citation type="journal article" date="2003" name="Cell">
        <title>Origins of highly mosaic mycobacteriophage genomes.</title>
        <authorList>
            <person name="Pedulla M.L."/>
            <person name="Ford M.E."/>
            <person name="Houtz J.M."/>
            <person name="Karthikeyan T."/>
            <person name="Wadsworth C."/>
            <person name="Lewis J.A."/>
            <person name="Jacobs-Sera D."/>
            <person name="Falbo J."/>
            <person name="Gross J."/>
            <person name="Pannunzio N.R."/>
            <person name="Brucker W."/>
            <person name="Kumar V."/>
            <person name="Kandasamy J."/>
            <person name="Keenan L."/>
            <person name="Bardarov S."/>
            <person name="Kriakov J."/>
            <person name="Lawrence J.G."/>
            <person name="Jacobs W.R. Jr."/>
            <person name="Hendrix R.W."/>
            <person name="Hatfull G.F."/>
        </authorList>
    </citation>
    <scope>NUCLEOTIDE SEQUENCE</scope>
</reference>
<evidence type="ECO:0008006" key="4">
    <source>
        <dbReference type="Google" id="ProtNLM"/>
    </source>
</evidence>
<sequence>MGNPFEKFGVSDSELAKHIRNSAEVDAGINDFMENEAIPYAKSISPVDDGEYAASWAVMKKAKNGRGVFGPKAWYAHFVEFGTGADKKQGRGKKGKRGKDGKRTVEIDDGEFRRVGPDTPTKAQGIAQKVASHFGGSLKGGISKSLSDDG</sequence>
<keyword evidence="3" id="KW-1185">Reference proteome</keyword>
<name>Q854Y8_9CAUD</name>
<feature type="compositionally biased region" description="Basic and acidic residues" evidence="1">
    <location>
        <begin position="101"/>
        <end position="116"/>
    </location>
</feature>
<evidence type="ECO:0000256" key="1">
    <source>
        <dbReference type="SAM" id="MobiDB-lite"/>
    </source>
</evidence>
<organism evidence="2 3">
    <name type="scientific">Mycobacterium phage Che9c</name>
    <dbReference type="NCBI Taxonomy" id="2907832"/>
    <lineage>
        <taxon>Viruses</taxon>
        <taxon>Duplodnaviria</taxon>
        <taxon>Heunggongvirae</taxon>
        <taxon>Uroviricota</taxon>
        <taxon>Caudoviricetes</taxon>
        <taxon>Chenonavirus</taxon>
        <taxon>Chenonavirus Che9c</taxon>
    </lineage>
</organism>
<feature type="region of interest" description="Disordered" evidence="1">
    <location>
        <begin position="85"/>
        <end position="125"/>
    </location>
</feature>
<gene>
    <name evidence="2" type="primary">10</name>
    <name evidence="2" type="ORF">PBI_CHE9C_10</name>
</gene>
<evidence type="ECO:0000313" key="2">
    <source>
        <dbReference type="EMBL" id="AAN12570.1"/>
    </source>
</evidence>
<dbReference type="InterPro" id="IPR010064">
    <property type="entry name" value="HK97-gp10_tail"/>
</dbReference>
<protein>
    <recommendedName>
        <fullName evidence="4">Head-to-tail connector protein</fullName>
    </recommendedName>
</protein>
<dbReference type="Proteomes" id="UP000000967">
    <property type="component" value="Segment"/>
</dbReference>